<dbReference type="PANTHER" id="PTHR47683:SF2">
    <property type="entry name" value="RNA-BINDING S4 DOMAIN-CONTAINING PROTEIN"/>
    <property type="match status" value="1"/>
</dbReference>
<keyword evidence="3" id="KW-0694">RNA-binding</keyword>
<dbReference type="PROSITE" id="PS01149">
    <property type="entry name" value="PSI_RSU"/>
    <property type="match status" value="1"/>
</dbReference>
<evidence type="ECO:0000313" key="7">
    <source>
        <dbReference type="Proteomes" id="UP000070467"/>
    </source>
</evidence>
<protein>
    <recommendedName>
        <fullName evidence="4">Pseudouridine synthase</fullName>
        <ecNumber evidence="4">5.4.99.-</ecNumber>
    </recommendedName>
</protein>
<keyword evidence="7" id="KW-1185">Reference proteome</keyword>
<accession>A0ABR5TML4</accession>
<dbReference type="Gene3D" id="3.10.290.10">
    <property type="entry name" value="RNA-binding S4 domain"/>
    <property type="match status" value="1"/>
</dbReference>
<evidence type="ECO:0000256" key="2">
    <source>
        <dbReference type="ARBA" id="ARBA00023235"/>
    </source>
</evidence>
<proteinExistence type="inferred from homology"/>
<feature type="domain" description="RNA-binding S4" evidence="5">
    <location>
        <begin position="3"/>
        <end position="62"/>
    </location>
</feature>
<dbReference type="Proteomes" id="UP000070467">
    <property type="component" value="Unassembled WGS sequence"/>
</dbReference>
<comment type="caution">
    <text evidence="6">The sequence shown here is derived from an EMBL/GenBank/DDBJ whole genome shotgun (WGS) entry which is preliminary data.</text>
</comment>
<dbReference type="InterPro" id="IPR042092">
    <property type="entry name" value="PsdUridine_s_RsuA/RluB/E/F_cat"/>
</dbReference>
<dbReference type="InterPro" id="IPR036986">
    <property type="entry name" value="S4_RNA-bd_sf"/>
</dbReference>
<dbReference type="PROSITE" id="PS50889">
    <property type="entry name" value="S4"/>
    <property type="match status" value="1"/>
</dbReference>
<evidence type="ECO:0000313" key="6">
    <source>
        <dbReference type="EMBL" id="KXB58566.1"/>
    </source>
</evidence>
<gene>
    <name evidence="6" type="ORF">HMPREF1871_00332</name>
</gene>
<dbReference type="RefSeq" id="WP_066129151.1">
    <property type="nucleotide sequence ID" value="NZ_KQ959861.1"/>
</dbReference>
<evidence type="ECO:0000256" key="1">
    <source>
        <dbReference type="ARBA" id="ARBA00008348"/>
    </source>
</evidence>
<dbReference type="Gene3D" id="3.30.70.580">
    <property type="entry name" value="Pseudouridine synthase I, catalytic domain, N-terminal subdomain"/>
    <property type="match status" value="1"/>
</dbReference>
<evidence type="ECO:0000259" key="5">
    <source>
        <dbReference type="SMART" id="SM00363"/>
    </source>
</evidence>
<dbReference type="InterPro" id="IPR018496">
    <property type="entry name" value="PsdUridine_synth_RsuA/RluB_CS"/>
</dbReference>
<name>A0ABR5TML4_9BACL</name>
<dbReference type="InterPro" id="IPR050343">
    <property type="entry name" value="RsuA_PseudoU_synthase"/>
</dbReference>
<dbReference type="SUPFAM" id="SSF55120">
    <property type="entry name" value="Pseudouridine synthase"/>
    <property type="match status" value="1"/>
</dbReference>
<dbReference type="SUPFAM" id="SSF55174">
    <property type="entry name" value="Alpha-L RNA-binding motif"/>
    <property type="match status" value="1"/>
</dbReference>
<dbReference type="SMART" id="SM00363">
    <property type="entry name" value="S4"/>
    <property type="match status" value="1"/>
</dbReference>
<dbReference type="InterPro" id="IPR006145">
    <property type="entry name" value="PsdUridine_synth_RsuA/RluA"/>
</dbReference>
<sequence>MKERLQKIIASSGYTSRRKAEELILDGKVSLNGNIVKELGTKATADDIIIVNGTRILRENKKYYLFYKPEKVITSMSDEKGRKCVNDFFNNVEERVYPVGRLDYNTSGLLIMTNDGKFTNLITHPKNIINKVYIAKIKGYVHDEDIKKLRKGVKVENYITSKAGVRIIKNKNKSSNTLVEITIHEGKNRQVRKMFESLNYTVLKLKRISIEFLNLNGLKIGEYRPLTVHEVKSLINLAKNN</sequence>
<dbReference type="Pfam" id="PF00849">
    <property type="entry name" value="PseudoU_synth_2"/>
    <property type="match status" value="1"/>
</dbReference>
<keyword evidence="2 4" id="KW-0413">Isomerase</keyword>
<organism evidence="6 7">
    <name type="scientific">Gemelliphila asaccharolytica</name>
    <dbReference type="NCBI Taxonomy" id="502393"/>
    <lineage>
        <taxon>Bacteria</taxon>
        <taxon>Bacillati</taxon>
        <taxon>Bacillota</taxon>
        <taxon>Bacilli</taxon>
        <taxon>Bacillales</taxon>
        <taxon>Gemellaceae</taxon>
        <taxon>Gemelliphila</taxon>
    </lineage>
</organism>
<evidence type="ECO:0000256" key="4">
    <source>
        <dbReference type="RuleBase" id="RU003887"/>
    </source>
</evidence>
<dbReference type="Pfam" id="PF01479">
    <property type="entry name" value="S4"/>
    <property type="match status" value="1"/>
</dbReference>
<evidence type="ECO:0000256" key="3">
    <source>
        <dbReference type="PROSITE-ProRule" id="PRU00182"/>
    </source>
</evidence>
<dbReference type="CDD" id="cd02870">
    <property type="entry name" value="PseudoU_synth_RsuA_like"/>
    <property type="match status" value="1"/>
</dbReference>
<dbReference type="InterPro" id="IPR020094">
    <property type="entry name" value="TruA/RsuA/RluB/E/F_N"/>
</dbReference>
<dbReference type="Gene3D" id="3.30.70.1560">
    <property type="entry name" value="Alpha-L RNA-binding motif"/>
    <property type="match status" value="1"/>
</dbReference>
<dbReference type="PANTHER" id="PTHR47683">
    <property type="entry name" value="PSEUDOURIDINE SYNTHASE FAMILY PROTEIN-RELATED"/>
    <property type="match status" value="1"/>
</dbReference>
<dbReference type="InterPro" id="IPR000748">
    <property type="entry name" value="PsdUridine_synth_RsuA/RluB/E/F"/>
</dbReference>
<comment type="similarity">
    <text evidence="1 4">Belongs to the pseudouridine synthase RsuA family.</text>
</comment>
<dbReference type="CDD" id="cd00165">
    <property type="entry name" value="S4"/>
    <property type="match status" value="1"/>
</dbReference>
<dbReference type="EMBL" id="LSDB01000008">
    <property type="protein sequence ID" value="KXB58566.1"/>
    <property type="molecule type" value="Genomic_DNA"/>
</dbReference>
<dbReference type="InterPro" id="IPR020103">
    <property type="entry name" value="PsdUridine_synth_cat_dom_sf"/>
</dbReference>
<dbReference type="InterPro" id="IPR002942">
    <property type="entry name" value="S4_RNA-bd"/>
</dbReference>
<dbReference type="EC" id="5.4.99.-" evidence="4"/>
<reference evidence="6 7" key="1">
    <citation type="submission" date="2016-01" db="EMBL/GenBank/DDBJ databases">
        <authorList>
            <person name="Mitreva M."/>
            <person name="Pepin K.H."/>
            <person name="Mihindukulasuriya K.A."/>
            <person name="Fulton R."/>
            <person name="Fronick C."/>
            <person name="O'Laughlin M."/>
            <person name="Miner T."/>
            <person name="Herter B."/>
            <person name="Rosa B.A."/>
            <person name="Cordes M."/>
            <person name="Tomlinson C."/>
            <person name="Wollam A."/>
            <person name="Palsikar V.B."/>
            <person name="Mardis E.R."/>
            <person name="Wilson R.K."/>
        </authorList>
    </citation>
    <scope>NUCLEOTIDE SEQUENCE [LARGE SCALE GENOMIC DNA]</scope>
    <source>
        <strain evidence="6 7">KA00071</strain>
    </source>
</reference>
<dbReference type="NCBIfam" id="TIGR00093">
    <property type="entry name" value="pseudouridine synthase"/>
    <property type="match status" value="1"/>
</dbReference>